<evidence type="ECO:0000256" key="4">
    <source>
        <dbReference type="ARBA" id="ARBA00022538"/>
    </source>
</evidence>
<organism evidence="14 15">
    <name type="scientific">Asanoa iriomotensis</name>
    <dbReference type="NCBI Taxonomy" id="234613"/>
    <lineage>
        <taxon>Bacteria</taxon>
        <taxon>Bacillati</taxon>
        <taxon>Actinomycetota</taxon>
        <taxon>Actinomycetes</taxon>
        <taxon>Micromonosporales</taxon>
        <taxon>Micromonosporaceae</taxon>
        <taxon>Asanoa</taxon>
    </lineage>
</organism>
<keyword evidence="7" id="KW-0630">Potassium</keyword>
<keyword evidence="4" id="KW-0633">Potassium transport</keyword>
<feature type="transmembrane region" description="Helical" evidence="13">
    <location>
        <begin position="46"/>
        <end position="64"/>
    </location>
</feature>
<feature type="transmembrane region" description="Helical" evidence="13">
    <location>
        <begin position="79"/>
        <end position="102"/>
    </location>
</feature>
<evidence type="ECO:0000256" key="12">
    <source>
        <dbReference type="ARBA" id="ARBA00034430"/>
    </source>
</evidence>
<evidence type="ECO:0000313" key="15">
    <source>
        <dbReference type="Proteomes" id="UP000624325"/>
    </source>
</evidence>
<keyword evidence="10 13" id="KW-0472">Membrane</keyword>
<feature type="transmembrane region" description="Helical" evidence="13">
    <location>
        <begin position="165"/>
        <end position="195"/>
    </location>
</feature>
<evidence type="ECO:0000256" key="3">
    <source>
        <dbReference type="ARBA" id="ARBA00022448"/>
    </source>
</evidence>
<comment type="subcellular location">
    <subcellularLocation>
        <location evidence="1">Membrane</location>
        <topology evidence="1">Multi-pass membrane protein</topology>
    </subcellularLocation>
</comment>
<sequence length="202" mass="21633">MSETRRTEAFSDGVLAIAITLLVLDLRVPVRATLEGSLADALGHEWPAYAAYVTSFLVVGIIWVNHHAVFELLAMVDRIALFLNLLLLMLVAAIPFTTSLFAEYLTAGGARARTAALVYSGVMLGMSVAFASLYSYIGRHPALLAPGVDADAVRGSVVRFSVVGLALYLLTVVIAVFSAPATLIAHLVIALYYCFRQTRATG</sequence>
<evidence type="ECO:0000256" key="13">
    <source>
        <dbReference type="SAM" id="Phobius"/>
    </source>
</evidence>
<reference evidence="14 15" key="1">
    <citation type="submission" date="2021-01" db="EMBL/GenBank/DDBJ databases">
        <title>Whole genome shotgun sequence of Asanoa iriomotensis NBRC 100142.</title>
        <authorList>
            <person name="Komaki H."/>
            <person name="Tamura T."/>
        </authorList>
    </citation>
    <scope>NUCLEOTIDE SEQUENCE [LARGE SCALE GENOMIC DNA]</scope>
    <source>
        <strain evidence="14 15">NBRC 100142</strain>
    </source>
</reference>
<keyword evidence="8 13" id="KW-1133">Transmembrane helix</keyword>
<feature type="transmembrane region" description="Helical" evidence="13">
    <location>
        <begin position="114"/>
        <end position="137"/>
    </location>
</feature>
<evidence type="ECO:0000256" key="9">
    <source>
        <dbReference type="ARBA" id="ARBA00023065"/>
    </source>
</evidence>
<dbReference type="PANTHER" id="PTHR31462:SF5">
    <property type="entry name" value="ENDOSOMAL_LYSOSOMAL PROTON CHANNEL TMEM175"/>
    <property type="match status" value="1"/>
</dbReference>
<evidence type="ECO:0008006" key="16">
    <source>
        <dbReference type="Google" id="ProtNLM"/>
    </source>
</evidence>
<keyword evidence="15" id="KW-1185">Reference proteome</keyword>
<keyword evidence="6" id="KW-0631">Potassium channel</keyword>
<evidence type="ECO:0000256" key="10">
    <source>
        <dbReference type="ARBA" id="ARBA00023136"/>
    </source>
</evidence>
<protein>
    <recommendedName>
        <fullName evidence="16">DUF1211 domain-containing protein</fullName>
    </recommendedName>
</protein>
<accession>A0ABQ4CCJ6</accession>
<comment type="similarity">
    <text evidence="2">Belongs to the TMEM175 family.</text>
</comment>
<evidence type="ECO:0000256" key="2">
    <source>
        <dbReference type="ARBA" id="ARBA00006920"/>
    </source>
</evidence>
<evidence type="ECO:0000256" key="5">
    <source>
        <dbReference type="ARBA" id="ARBA00022692"/>
    </source>
</evidence>
<evidence type="ECO:0000256" key="7">
    <source>
        <dbReference type="ARBA" id="ARBA00022958"/>
    </source>
</evidence>
<dbReference type="RefSeq" id="WP_203707319.1">
    <property type="nucleotide sequence ID" value="NZ_BAAALU010000007.1"/>
</dbReference>
<dbReference type="EMBL" id="BONC01000069">
    <property type="protein sequence ID" value="GIF60501.1"/>
    <property type="molecule type" value="Genomic_DNA"/>
</dbReference>
<comment type="catalytic activity">
    <reaction evidence="12">
        <text>K(+)(in) = K(+)(out)</text>
        <dbReference type="Rhea" id="RHEA:29463"/>
        <dbReference type="ChEBI" id="CHEBI:29103"/>
    </reaction>
</comment>
<dbReference type="PANTHER" id="PTHR31462">
    <property type="entry name" value="ENDOSOMAL/LYSOSOMAL POTASSIUM CHANNEL TMEM175"/>
    <property type="match status" value="1"/>
</dbReference>
<dbReference type="Proteomes" id="UP000624325">
    <property type="component" value="Unassembled WGS sequence"/>
</dbReference>
<evidence type="ECO:0000256" key="1">
    <source>
        <dbReference type="ARBA" id="ARBA00004141"/>
    </source>
</evidence>
<evidence type="ECO:0000313" key="14">
    <source>
        <dbReference type="EMBL" id="GIF60501.1"/>
    </source>
</evidence>
<evidence type="ECO:0000256" key="11">
    <source>
        <dbReference type="ARBA" id="ARBA00023303"/>
    </source>
</evidence>
<dbReference type="Pfam" id="PF06736">
    <property type="entry name" value="TMEM175"/>
    <property type="match status" value="1"/>
</dbReference>
<gene>
    <name evidence="14" type="ORF">Air01nite_65960</name>
</gene>
<dbReference type="InterPro" id="IPR010617">
    <property type="entry name" value="TMEM175-like"/>
</dbReference>
<name>A0ABQ4CCJ6_9ACTN</name>
<keyword evidence="11" id="KW-0407">Ion channel</keyword>
<comment type="caution">
    <text evidence="14">The sequence shown here is derived from an EMBL/GenBank/DDBJ whole genome shotgun (WGS) entry which is preliminary data.</text>
</comment>
<keyword evidence="3" id="KW-0813">Transport</keyword>
<keyword evidence="9" id="KW-0406">Ion transport</keyword>
<evidence type="ECO:0000256" key="6">
    <source>
        <dbReference type="ARBA" id="ARBA00022826"/>
    </source>
</evidence>
<keyword evidence="5 13" id="KW-0812">Transmembrane</keyword>
<evidence type="ECO:0000256" key="8">
    <source>
        <dbReference type="ARBA" id="ARBA00022989"/>
    </source>
</evidence>
<proteinExistence type="inferred from homology"/>